<dbReference type="InterPro" id="IPR011333">
    <property type="entry name" value="SKP1/BTB/POZ_sf"/>
</dbReference>
<protein>
    <recommendedName>
        <fullName evidence="1">BTB domain-containing protein</fullName>
    </recommendedName>
</protein>
<accession>A0ABR3T018</accession>
<gene>
    <name evidence="2" type="ORF">SLS56_003205</name>
</gene>
<name>A0ABR3T018_9PEZI</name>
<evidence type="ECO:0000313" key="3">
    <source>
        <dbReference type="Proteomes" id="UP001521116"/>
    </source>
</evidence>
<dbReference type="EMBL" id="JAJVDC020000025">
    <property type="protein sequence ID" value="KAL1632920.1"/>
    <property type="molecule type" value="Genomic_DNA"/>
</dbReference>
<comment type="caution">
    <text evidence="2">The sequence shown here is derived from an EMBL/GenBank/DDBJ whole genome shotgun (WGS) entry which is preliminary data.</text>
</comment>
<proteinExistence type="predicted"/>
<dbReference type="PANTHER" id="PTHR47843:SF5">
    <property type="entry name" value="BTB_POZ DOMAIN PROTEIN"/>
    <property type="match status" value="1"/>
</dbReference>
<evidence type="ECO:0000313" key="2">
    <source>
        <dbReference type="EMBL" id="KAL1632920.1"/>
    </source>
</evidence>
<dbReference type="PROSITE" id="PS50097">
    <property type="entry name" value="BTB"/>
    <property type="match status" value="1"/>
</dbReference>
<organism evidence="2 3">
    <name type="scientific">Neofusicoccum ribis</name>
    <dbReference type="NCBI Taxonomy" id="45134"/>
    <lineage>
        <taxon>Eukaryota</taxon>
        <taxon>Fungi</taxon>
        <taxon>Dikarya</taxon>
        <taxon>Ascomycota</taxon>
        <taxon>Pezizomycotina</taxon>
        <taxon>Dothideomycetes</taxon>
        <taxon>Dothideomycetes incertae sedis</taxon>
        <taxon>Botryosphaeriales</taxon>
        <taxon>Botryosphaeriaceae</taxon>
        <taxon>Neofusicoccum</taxon>
    </lineage>
</organism>
<keyword evidence="3" id="KW-1185">Reference proteome</keyword>
<dbReference type="PANTHER" id="PTHR47843">
    <property type="entry name" value="BTB DOMAIN-CONTAINING PROTEIN-RELATED"/>
    <property type="match status" value="1"/>
</dbReference>
<dbReference type="Pfam" id="PF00651">
    <property type="entry name" value="BTB"/>
    <property type="match status" value="1"/>
</dbReference>
<reference evidence="2 3" key="1">
    <citation type="submission" date="2024-02" db="EMBL/GenBank/DDBJ databases">
        <title>De novo assembly and annotation of 12 fungi associated with fruit tree decline syndrome in Ontario, Canada.</title>
        <authorList>
            <person name="Sulman M."/>
            <person name="Ellouze W."/>
            <person name="Ilyukhin E."/>
        </authorList>
    </citation>
    <scope>NUCLEOTIDE SEQUENCE [LARGE SCALE GENOMIC DNA]</scope>
    <source>
        <strain evidence="2 3">M1-105</strain>
    </source>
</reference>
<sequence>MFNSRLYSDLQVLCKDGATYYVHKYIVCPLSDFFRNACNPDHGFKVGADPETRANVLFNAYEAQENVVDLSNDDPALVKAVLRFFYYHDYEPTTNTEPMLLFHTKMYVMGAYYFIPGLKEHAKKKFRSLVLDGSWETKEFPDAIAEIYDWTVESDKGLRDVVVRATADNFDTLKTDQHFLDVAWSIPEFSVEVMTHTLSPPGAPSPPKTYKCGKCLKTVDLCLPRNAPYRQFHFCAKCGFGFLTREWNQMEVVG</sequence>
<dbReference type="InterPro" id="IPR000210">
    <property type="entry name" value="BTB/POZ_dom"/>
</dbReference>
<dbReference type="Gene3D" id="3.30.710.10">
    <property type="entry name" value="Potassium Channel Kv1.1, Chain A"/>
    <property type="match status" value="1"/>
</dbReference>
<evidence type="ECO:0000259" key="1">
    <source>
        <dbReference type="PROSITE" id="PS50097"/>
    </source>
</evidence>
<dbReference type="SUPFAM" id="SSF54695">
    <property type="entry name" value="POZ domain"/>
    <property type="match status" value="1"/>
</dbReference>
<feature type="domain" description="BTB" evidence="1">
    <location>
        <begin position="8"/>
        <end position="94"/>
    </location>
</feature>
<dbReference type="Proteomes" id="UP001521116">
    <property type="component" value="Unassembled WGS sequence"/>
</dbReference>
<dbReference type="CDD" id="cd18186">
    <property type="entry name" value="BTB_POZ_ZBTB_KLHL-like"/>
    <property type="match status" value="1"/>
</dbReference>